<organism evidence="2">
    <name type="scientific">Oceaniferula spumae</name>
    <dbReference type="NCBI Taxonomy" id="2979115"/>
    <lineage>
        <taxon>Bacteria</taxon>
        <taxon>Pseudomonadati</taxon>
        <taxon>Verrucomicrobiota</taxon>
        <taxon>Verrucomicrobiia</taxon>
        <taxon>Verrucomicrobiales</taxon>
        <taxon>Verrucomicrobiaceae</taxon>
        <taxon>Oceaniferula</taxon>
    </lineage>
</organism>
<name>A0AAT9FNJ4_9BACT</name>
<reference evidence="2" key="1">
    <citation type="submission" date="2024-07" db="EMBL/GenBank/DDBJ databases">
        <title>Complete genome sequence of Verrucomicrobiaceae bacterium NT6N.</title>
        <authorList>
            <person name="Huang C."/>
            <person name="Takami H."/>
            <person name="Hamasaki K."/>
        </authorList>
    </citation>
    <scope>NUCLEOTIDE SEQUENCE</scope>
    <source>
        <strain evidence="2">NT6N</strain>
    </source>
</reference>
<dbReference type="SMART" id="SM00382">
    <property type="entry name" value="AAA"/>
    <property type="match status" value="1"/>
</dbReference>
<sequence>MFNIEREKLIVQAGVRNVFTPYTPIQQMDLFFGRKKEVSNIITQLNTPGQHSVLFGDRGVGKTSLANIAADMLKDLVGGKLYIKRCDSSDTFPSIMEQILSDAGCDINVTSLQKQKAEGGKAGIDFKVLSAGIDTKTTSIEEYDGIRTKANSPSWVADQLKGINALFLLDEIDVIAKEEKWKIAELVKQLSDIGSGLKFLIVGIAETASDLTQGHESVQRCLKETPLRKLSDTEVESIITNGATKLNIEFSLSARKKIITVSAGYAHFTHLLALKASESAIGENRRLIELGHIKEATDDAMGDAEGSLRTKYDSVVRSANTEEFKKILFAASEIKKDEFTASDLREMYSQLFRKSIQQSWLNAYLIKIVSNENETILRRLAKGVYKFNDPRMPSYIRLANINLFPQTDDSLESLI</sequence>
<evidence type="ECO:0000259" key="1">
    <source>
        <dbReference type="SMART" id="SM00382"/>
    </source>
</evidence>
<dbReference type="InterPro" id="IPR003593">
    <property type="entry name" value="AAA+_ATPase"/>
</dbReference>
<dbReference type="EMBL" id="AP026866">
    <property type="protein sequence ID" value="BDS07533.1"/>
    <property type="molecule type" value="Genomic_DNA"/>
</dbReference>
<dbReference type="Pfam" id="PF20703">
    <property type="entry name" value="nSTAND1"/>
    <property type="match status" value="1"/>
</dbReference>
<evidence type="ECO:0000313" key="2">
    <source>
        <dbReference type="EMBL" id="BDS07533.1"/>
    </source>
</evidence>
<dbReference type="PANTHER" id="PTHR34301">
    <property type="entry name" value="DNA-BINDING PROTEIN-RELATED"/>
    <property type="match status" value="1"/>
</dbReference>
<dbReference type="SUPFAM" id="SSF52540">
    <property type="entry name" value="P-loop containing nucleoside triphosphate hydrolases"/>
    <property type="match status" value="1"/>
</dbReference>
<feature type="domain" description="AAA+ ATPase" evidence="1">
    <location>
        <begin position="48"/>
        <end position="352"/>
    </location>
</feature>
<dbReference type="InterPro" id="IPR027417">
    <property type="entry name" value="P-loop_NTPase"/>
</dbReference>
<dbReference type="PANTHER" id="PTHR34301:SF8">
    <property type="entry name" value="ATPASE DOMAIN-CONTAINING PROTEIN"/>
    <property type="match status" value="1"/>
</dbReference>
<protein>
    <recommendedName>
        <fullName evidence="1">AAA+ ATPase domain-containing protein</fullName>
    </recommendedName>
</protein>
<dbReference type="InterPro" id="IPR049052">
    <property type="entry name" value="nSTAND1"/>
</dbReference>
<proteinExistence type="predicted"/>
<gene>
    <name evidence="2" type="ORF">NT6N_25730</name>
</gene>
<accession>A0AAT9FNJ4</accession>
<dbReference type="Gene3D" id="3.40.50.300">
    <property type="entry name" value="P-loop containing nucleotide triphosphate hydrolases"/>
    <property type="match status" value="1"/>
</dbReference>
<dbReference type="AlphaFoldDB" id="A0AAT9FNJ4"/>
<dbReference type="KEGG" id="osu:NT6N_25730"/>